<comment type="caution">
    <text evidence="2">The sequence shown here is derived from an EMBL/GenBank/DDBJ whole genome shotgun (WGS) entry which is preliminary data.</text>
</comment>
<name>A0ABR4FBP8_9PEZI</name>
<protein>
    <submittedName>
        <fullName evidence="2">Uncharacterized protein</fullName>
    </submittedName>
</protein>
<evidence type="ECO:0000313" key="2">
    <source>
        <dbReference type="EMBL" id="KAL2292124.1"/>
    </source>
</evidence>
<evidence type="ECO:0000256" key="1">
    <source>
        <dbReference type="SAM" id="MobiDB-lite"/>
    </source>
</evidence>
<organism evidence="2 3">
    <name type="scientific">Diaporthe vaccinii</name>
    <dbReference type="NCBI Taxonomy" id="105482"/>
    <lineage>
        <taxon>Eukaryota</taxon>
        <taxon>Fungi</taxon>
        <taxon>Dikarya</taxon>
        <taxon>Ascomycota</taxon>
        <taxon>Pezizomycotina</taxon>
        <taxon>Sordariomycetes</taxon>
        <taxon>Sordariomycetidae</taxon>
        <taxon>Diaporthales</taxon>
        <taxon>Diaporthaceae</taxon>
        <taxon>Diaporthe</taxon>
        <taxon>Diaporthe eres species complex</taxon>
    </lineage>
</organism>
<evidence type="ECO:0000313" key="3">
    <source>
        <dbReference type="Proteomes" id="UP001600888"/>
    </source>
</evidence>
<reference evidence="2 3" key="1">
    <citation type="submission" date="2024-03" db="EMBL/GenBank/DDBJ databases">
        <title>A high-quality draft genome sequence of Diaporthe vaccinii, a causative agent of upright dieback and viscid rot disease in cranberry plants.</title>
        <authorList>
            <person name="Sarrasin M."/>
            <person name="Lang B.F."/>
            <person name="Burger G."/>
        </authorList>
    </citation>
    <scope>NUCLEOTIDE SEQUENCE [LARGE SCALE GENOMIC DNA]</scope>
    <source>
        <strain evidence="2 3">IS7</strain>
    </source>
</reference>
<keyword evidence="3" id="KW-1185">Reference proteome</keyword>
<feature type="compositionally biased region" description="Basic and acidic residues" evidence="1">
    <location>
        <begin position="64"/>
        <end position="79"/>
    </location>
</feature>
<feature type="region of interest" description="Disordered" evidence="1">
    <location>
        <begin position="64"/>
        <end position="85"/>
    </location>
</feature>
<dbReference type="Proteomes" id="UP001600888">
    <property type="component" value="Unassembled WGS sequence"/>
</dbReference>
<proteinExistence type="predicted"/>
<dbReference type="EMBL" id="JBAWTH010000004">
    <property type="protein sequence ID" value="KAL2292124.1"/>
    <property type="molecule type" value="Genomic_DNA"/>
</dbReference>
<gene>
    <name evidence="2" type="ORF">FJTKL_10772</name>
</gene>
<sequence length="114" mass="12572">MQASQSAQPGLLILHATLHKPRSHLKGACITVLVQTRRHPRLSLIPSGPLIPSLLLTALPTSHAHELHGKQDEDDRGYGNDESQQRVVVPGRQSKWEAAAQWCQFCVLSRGSVR</sequence>
<accession>A0ABR4FBP8</accession>